<reference evidence="1 2" key="1">
    <citation type="submission" date="2015-07" db="EMBL/GenBank/DDBJ databases">
        <title>Isolation and characterization of JD18-a novel lytic bacteriophage for Klebsiella pneumoniae.</title>
        <authorList>
            <person name="Fan J."/>
            <person name="Zhang X."/>
            <person name="Guo X."/>
            <person name="He P."/>
            <person name="Zhang Y."/>
        </authorList>
    </citation>
    <scope>NUCLEOTIDE SEQUENCE [LARGE SCALE GENOMIC DNA]</scope>
</reference>
<gene>
    <name evidence="1" type="ORF">JD18_228</name>
</gene>
<dbReference type="InterPro" id="IPR035392">
    <property type="entry name" value="DUF5417"/>
</dbReference>
<protein>
    <recommendedName>
        <fullName evidence="3">Phage protein</fullName>
    </recommendedName>
</protein>
<dbReference type="Pfam" id="PF17438">
    <property type="entry name" value="DUF5417"/>
    <property type="match status" value="1"/>
</dbReference>
<organism evidence="1 2">
    <name type="scientific">Klebsiella phage JD18</name>
    <dbReference type="NCBI Taxonomy" id="1698360"/>
    <lineage>
        <taxon>Viruses</taxon>
        <taxon>Duplodnaviria</taxon>
        <taxon>Heunggongvirae</taxon>
        <taxon>Uroviricota</taxon>
        <taxon>Caudoviricetes</taxon>
        <taxon>Pantevenvirales</taxon>
        <taxon>Straboviridae</taxon>
        <taxon>Tevenvirinae</taxon>
        <taxon>Jiaodavirus</taxon>
        <taxon>Jiaodavirus jd18</taxon>
    </lineage>
</organism>
<sequence length="92" mass="10774">MKLQRQSIKLGSEYHGKWNFCICDKNPEELERVEEVLCQMEAPFTMGGETVYWNDYCDNCPCYEDGYGSGFWIPVEDVEEFKKAFKLAKAKK</sequence>
<accession>A0A0K1Y537</accession>
<evidence type="ECO:0000313" key="1">
    <source>
        <dbReference type="EMBL" id="AKY02099.1"/>
    </source>
</evidence>
<keyword evidence="2" id="KW-1185">Reference proteome</keyword>
<dbReference type="GeneID" id="26518643"/>
<name>A0A0K1Y537_9CAUD</name>
<dbReference type="EMBL" id="KT239446">
    <property type="protein sequence ID" value="AKY02099.1"/>
    <property type="molecule type" value="Genomic_DNA"/>
</dbReference>
<evidence type="ECO:0008006" key="3">
    <source>
        <dbReference type="Google" id="ProtNLM"/>
    </source>
</evidence>
<evidence type="ECO:0000313" key="2">
    <source>
        <dbReference type="Proteomes" id="UP000204179"/>
    </source>
</evidence>
<dbReference type="RefSeq" id="YP_009190809.1">
    <property type="nucleotide sequence ID" value="NC_028686.1"/>
</dbReference>
<dbReference type="KEGG" id="vg:26518643"/>
<dbReference type="Proteomes" id="UP000204179">
    <property type="component" value="Segment"/>
</dbReference>
<proteinExistence type="predicted"/>